<reference evidence="4 5" key="2">
    <citation type="journal article" date="2012" name="Open Biol.">
        <title>Characteristics of nucleosomes and linker DNA regions on the genome of the basidiomycete Mixia osmundae revealed by mono- and dinucleosome mapping.</title>
        <authorList>
            <person name="Nishida H."/>
            <person name="Kondo S."/>
            <person name="Matsumoto T."/>
            <person name="Suzuki Y."/>
            <person name="Yoshikawa H."/>
            <person name="Taylor T.D."/>
            <person name="Sugiyama J."/>
        </authorList>
    </citation>
    <scope>NUCLEOTIDE SEQUENCE [LARGE SCALE GENOMIC DNA]</scope>
    <source>
        <strain evidence="5">CBS 9802 / IAM 14324 / JCM 22182 / KY 12970</strain>
    </source>
</reference>
<dbReference type="OrthoDB" id="128867at2759"/>
<evidence type="ECO:0000256" key="3">
    <source>
        <dbReference type="SAM" id="MobiDB-lite"/>
    </source>
</evidence>
<gene>
    <name evidence="4" type="primary">Mo05076</name>
    <name evidence="4" type="ORF">E5Q_05076</name>
</gene>
<accession>G7E6D0</accession>
<evidence type="ECO:0000313" key="5">
    <source>
        <dbReference type="Proteomes" id="UP000009131"/>
    </source>
</evidence>
<comment type="caution">
    <text evidence="4">The sequence shown here is derived from an EMBL/GenBank/DDBJ whole genome shotgun (WGS) entry which is preliminary data.</text>
</comment>
<dbReference type="PANTHER" id="PTHR44472:SF1">
    <property type="entry name" value="DDB1 AND CUL4 ASSOCIATED FACTOR 4"/>
    <property type="match status" value="1"/>
</dbReference>
<dbReference type="PANTHER" id="PTHR44472">
    <property type="entry name" value="DDB1- AND CUL4-ASSOCIATED FACTOR 4-RELATED"/>
    <property type="match status" value="1"/>
</dbReference>
<dbReference type="Proteomes" id="UP000009131">
    <property type="component" value="Unassembled WGS sequence"/>
</dbReference>
<dbReference type="InterPro" id="IPR015943">
    <property type="entry name" value="WD40/YVTN_repeat-like_dom_sf"/>
</dbReference>
<proteinExistence type="predicted"/>
<dbReference type="STRING" id="764103.G7E6D0"/>
<keyword evidence="2" id="KW-0677">Repeat</keyword>
<feature type="region of interest" description="Disordered" evidence="3">
    <location>
        <begin position="30"/>
        <end position="56"/>
    </location>
</feature>
<protein>
    <submittedName>
        <fullName evidence="4">Uncharacterized protein</fullName>
    </submittedName>
</protein>
<evidence type="ECO:0000256" key="1">
    <source>
        <dbReference type="ARBA" id="ARBA00022574"/>
    </source>
</evidence>
<sequence>MNLPGYYYDASKKRYFKTDSHRHKPVQSLLPLLSQPDGHAESPASRLPSRNHRTAGPVTLRDFERARHELLLGTFAARAVQVESREPECLFVDENITQISAVPGRKELRLGGTAGSICFASLKPPSQWARENLPSNVDPFRTEWLLGSTISSLKLHGNRFLATSLGSPAKALFAVAHDPAEDATTPVSEASITFSPAKTSLWTGSLSPDIIALGCDDKVLVSRDPLRGPNEMDSIATGSAVFALEQHRSLLFAGLRSGKVNLIDMRSSQTAALKAKSSNHSPITSLRLVREFELLVVGMKGDVEMLDTRFIQSQRPLMTLEGHINHYMRDLGCDIYNDEILALAGQDAQVRLWSLRTGKQEIGGQLGGLTQRQFEEPIKALAFVDDPPSLWVSQLSALSRWEITASASTIG</sequence>
<evidence type="ECO:0000313" key="4">
    <source>
        <dbReference type="EMBL" id="GAA98390.1"/>
    </source>
</evidence>
<name>G7E6D0_MIXOS</name>
<keyword evidence="5" id="KW-1185">Reference proteome</keyword>
<dbReference type="RefSeq" id="XP_014568997.1">
    <property type="nucleotide sequence ID" value="XM_014713511.1"/>
</dbReference>
<dbReference type="eggNOG" id="KOG2695">
    <property type="taxonomic scope" value="Eukaryota"/>
</dbReference>
<dbReference type="InParanoid" id="G7E6D0"/>
<dbReference type="EMBL" id="BABT02000150">
    <property type="protein sequence ID" value="GAA98390.1"/>
    <property type="molecule type" value="Genomic_DNA"/>
</dbReference>
<dbReference type="AlphaFoldDB" id="G7E6D0"/>
<keyword evidence="1" id="KW-0853">WD repeat</keyword>
<dbReference type="GO" id="GO:0080008">
    <property type="term" value="C:Cul4-RING E3 ubiquitin ligase complex"/>
    <property type="evidence" value="ECO:0007669"/>
    <property type="project" value="TreeGrafter"/>
</dbReference>
<dbReference type="Pfam" id="PF23761">
    <property type="entry name" value="Beta-prop_DCAF4"/>
    <property type="match status" value="1"/>
</dbReference>
<dbReference type="SUPFAM" id="SSF50978">
    <property type="entry name" value="WD40 repeat-like"/>
    <property type="match status" value="1"/>
</dbReference>
<dbReference type="Gene3D" id="2.130.10.10">
    <property type="entry name" value="YVTN repeat-like/Quinoprotein amine dehydrogenase"/>
    <property type="match status" value="1"/>
</dbReference>
<reference evidence="4 5" key="1">
    <citation type="journal article" date="2011" name="J. Gen. Appl. Microbiol.">
        <title>Draft genome sequencing of the enigmatic basidiomycete Mixia osmundae.</title>
        <authorList>
            <person name="Nishida H."/>
            <person name="Nagatsuka Y."/>
            <person name="Sugiyama J."/>
        </authorList>
    </citation>
    <scope>NUCLEOTIDE SEQUENCE [LARGE SCALE GENOMIC DNA]</scope>
    <source>
        <strain evidence="5">CBS 9802 / IAM 14324 / JCM 22182 / KY 12970</strain>
    </source>
</reference>
<evidence type="ECO:0000256" key="2">
    <source>
        <dbReference type="ARBA" id="ARBA00022737"/>
    </source>
</evidence>
<dbReference type="InterPro" id="IPR052254">
    <property type="entry name" value="CUL4-DDB1_E3_ligase_receptor"/>
</dbReference>
<dbReference type="InterPro" id="IPR036322">
    <property type="entry name" value="WD40_repeat_dom_sf"/>
</dbReference>
<dbReference type="HOGENOM" id="CLU_049928_0_0_1"/>
<organism evidence="4 5">
    <name type="scientific">Mixia osmundae (strain CBS 9802 / IAM 14324 / JCM 22182 / KY 12970)</name>
    <dbReference type="NCBI Taxonomy" id="764103"/>
    <lineage>
        <taxon>Eukaryota</taxon>
        <taxon>Fungi</taxon>
        <taxon>Dikarya</taxon>
        <taxon>Basidiomycota</taxon>
        <taxon>Pucciniomycotina</taxon>
        <taxon>Mixiomycetes</taxon>
        <taxon>Mixiales</taxon>
        <taxon>Mixiaceae</taxon>
        <taxon>Mixia</taxon>
    </lineage>
</organism>